<proteinExistence type="inferred from homology"/>
<comment type="catalytic activity">
    <reaction evidence="4 5">
        <text>RX + glutathione = an S-substituted glutathione + a halide anion + H(+)</text>
        <dbReference type="Rhea" id="RHEA:16437"/>
        <dbReference type="ChEBI" id="CHEBI:15378"/>
        <dbReference type="ChEBI" id="CHEBI:16042"/>
        <dbReference type="ChEBI" id="CHEBI:17792"/>
        <dbReference type="ChEBI" id="CHEBI:57925"/>
        <dbReference type="ChEBI" id="CHEBI:90779"/>
        <dbReference type="EC" id="2.5.1.18"/>
    </reaction>
</comment>
<dbReference type="GO" id="GO:0005829">
    <property type="term" value="C:cytosol"/>
    <property type="evidence" value="ECO:0007669"/>
    <property type="project" value="UniProtKB-SubCell"/>
</dbReference>
<dbReference type="GO" id="GO:0009407">
    <property type="term" value="P:toxin catabolic process"/>
    <property type="evidence" value="ECO:0007669"/>
    <property type="project" value="UniProtKB-ARBA"/>
</dbReference>
<dbReference type="AlphaFoldDB" id="A0A5C7IT84"/>
<dbReference type="Gene3D" id="1.20.1050.10">
    <property type="match status" value="1"/>
</dbReference>
<dbReference type="CDD" id="cd03185">
    <property type="entry name" value="GST_C_Tau"/>
    <property type="match status" value="1"/>
</dbReference>
<dbReference type="EMBL" id="VAHF01000001">
    <property type="protein sequence ID" value="TXG72481.1"/>
    <property type="molecule type" value="Genomic_DNA"/>
</dbReference>
<dbReference type="GO" id="GO:0006749">
    <property type="term" value="P:glutathione metabolic process"/>
    <property type="evidence" value="ECO:0007669"/>
    <property type="project" value="InterPro"/>
</dbReference>
<evidence type="ECO:0000256" key="4">
    <source>
        <dbReference type="ARBA" id="ARBA00047960"/>
    </source>
</evidence>
<dbReference type="Proteomes" id="UP000323000">
    <property type="component" value="Chromosome 1"/>
</dbReference>
<evidence type="ECO:0000259" key="7">
    <source>
        <dbReference type="PROSITE" id="PS50405"/>
    </source>
</evidence>
<evidence type="ECO:0000256" key="3">
    <source>
        <dbReference type="ARBA" id="ARBA00025743"/>
    </source>
</evidence>
<dbReference type="FunFam" id="1.20.1050.10:FF:000012">
    <property type="entry name" value="Tau class glutathione S-transferase"/>
    <property type="match status" value="1"/>
</dbReference>
<dbReference type="SFLD" id="SFLDG01152">
    <property type="entry name" value="Main.3:_Omega-_and_Tau-like"/>
    <property type="match status" value="1"/>
</dbReference>
<organism evidence="8 9">
    <name type="scientific">Acer yangbiense</name>
    <dbReference type="NCBI Taxonomy" id="1000413"/>
    <lineage>
        <taxon>Eukaryota</taxon>
        <taxon>Viridiplantae</taxon>
        <taxon>Streptophyta</taxon>
        <taxon>Embryophyta</taxon>
        <taxon>Tracheophyta</taxon>
        <taxon>Spermatophyta</taxon>
        <taxon>Magnoliopsida</taxon>
        <taxon>eudicotyledons</taxon>
        <taxon>Gunneridae</taxon>
        <taxon>Pentapetalae</taxon>
        <taxon>rosids</taxon>
        <taxon>malvids</taxon>
        <taxon>Sapindales</taxon>
        <taxon>Sapindaceae</taxon>
        <taxon>Hippocastanoideae</taxon>
        <taxon>Acereae</taxon>
        <taxon>Acer</taxon>
    </lineage>
</organism>
<comment type="caution">
    <text evidence="8">The sequence shown here is derived from an EMBL/GenBank/DDBJ whole genome shotgun (WGS) entry which is preliminary data.</text>
</comment>
<name>A0A5C7IT84_9ROSI</name>
<dbReference type="PROSITE" id="PS50404">
    <property type="entry name" value="GST_NTER"/>
    <property type="match status" value="1"/>
</dbReference>
<dbReference type="SUPFAM" id="SSF52833">
    <property type="entry name" value="Thioredoxin-like"/>
    <property type="match status" value="1"/>
</dbReference>
<dbReference type="EC" id="2.5.1.18" evidence="5"/>
<dbReference type="PANTHER" id="PTHR11260">
    <property type="entry name" value="GLUTATHIONE S-TRANSFERASE, GST, SUPERFAMILY, GST DOMAIN CONTAINING"/>
    <property type="match status" value="1"/>
</dbReference>
<protein>
    <recommendedName>
        <fullName evidence="5">Glutathione S-transferase</fullName>
        <ecNumber evidence="5">2.5.1.18</ecNumber>
    </recommendedName>
</protein>
<evidence type="ECO:0000313" key="8">
    <source>
        <dbReference type="EMBL" id="TXG72481.1"/>
    </source>
</evidence>
<comment type="function">
    <text evidence="5">Is involved in the conjugation of reduced glutathione to a wide number of exogenous and endogenous hydrophobic electrophiles.</text>
</comment>
<keyword evidence="2 5" id="KW-0808">Transferase</keyword>
<reference evidence="9" key="1">
    <citation type="journal article" date="2019" name="Gigascience">
        <title>De novo genome assembly of the endangered Acer yangbiense, a plant species with extremely small populations endemic to Yunnan Province, China.</title>
        <authorList>
            <person name="Yang J."/>
            <person name="Wariss H.M."/>
            <person name="Tao L."/>
            <person name="Zhang R."/>
            <person name="Yun Q."/>
            <person name="Hollingsworth P."/>
            <person name="Dao Z."/>
            <person name="Luo G."/>
            <person name="Guo H."/>
            <person name="Ma Y."/>
            <person name="Sun W."/>
        </authorList>
    </citation>
    <scope>NUCLEOTIDE SEQUENCE [LARGE SCALE GENOMIC DNA]</scope>
    <source>
        <strain evidence="9">cv. Malutang</strain>
    </source>
</reference>
<dbReference type="Pfam" id="PF13410">
    <property type="entry name" value="GST_C_2"/>
    <property type="match status" value="1"/>
</dbReference>
<dbReference type="SFLD" id="SFLDG00358">
    <property type="entry name" value="Main_(cytGST)"/>
    <property type="match status" value="1"/>
</dbReference>
<feature type="domain" description="GST C-terminal" evidence="7">
    <location>
        <begin position="87"/>
        <end position="206"/>
    </location>
</feature>
<keyword evidence="9" id="KW-1185">Reference proteome</keyword>
<dbReference type="InterPro" id="IPR045073">
    <property type="entry name" value="Omega/Tau-like"/>
</dbReference>
<evidence type="ECO:0000256" key="1">
    <source>
        <dbReference type="ARBA" id="ARBA00022575"/>
    </source>
</evidence>
<dbReference type="OrthoDB" id="4951845at2759"/>
<dbReference type="PANTHER" id="PTHR11260:SF679">
    <property type="entry name" value="GLUTATHIONE TRANSFERASE"/>
    <property type="match status" value="1"/>
</dbReference>
<gene>
    <name evidence="8" type="ORF">EZV62_001060</name>
</gene>
<dbReference type="InterPro" id="IPR010987">
    <property type="entry name" value="Glutathione-S-Trfase_C-like"/>
</dbReference>
<dbReference type="SFLD" id="SFLDS00019">
    <property type="entry name" value="Glutathione_Transferase_(cytos"/>
    <property type="match status" value="1"/>
</dbReference>
<evidence type="ECO:0000259" key="6">
    <source>
        <dbReference type="PROSITE" id="PS50404"/>
    </source>
</evidence>
<comment type="subcellular location">
    <subcellularLocation>
        <location evidence="5">Cytoplasm</location>
        <location evidence="5">Cytosol</location>
    </subcellularLocation>
</comment>
<dbReference type="InterPro" id="IPR045074">
    <property type="entry name" value="GST_C_Tau"/>
</dbReference>
<feature type="domain" description="GST N-terminal" evidence="6">
    <location>
        <begin position="3"/>
        <end position="82"/>
    </location>
</feature>
<evidence type="ECO:0000313" key="9">
    <source>
        <dbReference type="Proteomes" id="UP000323000"/>
    </source>
</evidence>
<dbReference type="InterPro" id="IPR004045">
    <property type="entry name" value="Glutathione_S-Trfase_N"/>
</dbReference>
<evidence type="ECO:0000256" key="2">
    <source>
        <dbReference type="ARBA" id="ARBA00022679"/>
    </source>
</evidence>
<dbReference type="Gene3D" id="3.40.30.10">
    <property type="entry name" value="Glutaredoxin"/>
    <property type="match status" value="1"/>
</dbReference>
<dbReference type="PROSITE" id="PS50405">
    <property type="entry name" value="GST_CTER"/>
    <property type="match status" value="1"/>
</dbReference>
<dbReference type="FunFam" id="3.40.30.10:FF:000044">
    <property type="entry name" value="Glutathione S-transferase GSTU6"/>
    <property type="match status" value="1"/>
</dbReference>
<dbReference type="InterPro" id="IPR036282">
    <property type="entry name" value="Glutathione-S-Trfase_C_sf"/>
</dbReference>
<dbReference type="SUPFAM" id="SSF47616">
    <property type="entry name" value="GST C-terminal domain-like"/>
    <property type="match status" value="1"/>
</dbReference>
<dbReference type="InterPro" id="IPR040079">
    <property type="entry name" value="Glutathione_S-Trfase"/>
</dbReference>
<dbReference type="InterPro" id="IPR036249">
    <property type="entry name" value="Thioredoxin-like_sf"/>
</dbReference>
<keyword evidence="5" id="KW-0963">Cytoplasm</keyword>
<accession>A0A5C7IT84</accession>
<comment type="similarity">
    <text evidence="3">Belongs to the GST superfamily. Tau family.</text>
</comment>
<evidence type="ECO:0000256" key="5">
    <source>
        <dbReference type="RuleBase" id="RU369102"/>
    </source>
</evidence>
<sequence>MGEEVKLLGTWGSPFNYRVIWALKLKGIAYEYVEEDLSNKSALLLQYNPVHKKIPVLVHGGKPICESMIIVEYIEEMWSHTPLLPTDPYDRAIARFWVKFAEDKGSAVWSMFYSRGEEVEKAIKESLEMLETVEEHGLPDNGEKIGMVDIAFGSVLYWLGPIEETIGVKLFEPHKFPRLHKWFQSFLEVPVIKENIPDRDELVVSFKRFHENLQTSD</sequence>
<dbReference type="CDD" id="cd03058">
    <property type="entry name" value="GST_N_Tau"/>
    <property type="match status" value="1"/>
</dbReference>
<dbReference type="Pfam" id="PF02798">
    <property type="entry name" value="GST_N"/>
    <property type="match status" value="1"/>
</dbReference>
<dbReference type="GO" id="GO:0004364">
    <property type="term" value="F:glutathione transferase activity"/>
    <property type="evidence" value="ECO:0007669"/>
    <property type="project" value="UniProtKB-UniRule"/>
</dbReference>
<keyword evidence="1" id="KW-0216">Detoxification</keyword>